<name>A0A078A3P8_STYLE</name>
<feature type="coiled-coil region" evidence="1">
    <location>
        <begin position="57"/>
        <end position="105"/>
    </location>
</feature>
<keyword evidence="1" id="KW-0175">Coiled coil</keyword>
<evidence type="ECO:0000313" key="2">
    <source>
        <dbReference type="EMBL" id="CDW76447.1"/>
    </source>
</evidence>
<keyword evidence="3" id="KW-1185">Reference proteome</keyword>
<dbReference type="EMBL" id="CCKQ01005282">
    <property type="protein sequence ID" value="CDW76447.1"/>
    <property type="molecule type" value="Genomic_DNA"/>
</dbReference>
<dbReference type="OrthoDB" id="10512842at2759"/>
<reference evidence="2 3" key="1">
    <citation type="submission" date="2014-06" db="EMBL/GenBank/DDBJ databases">
        <authorList>
            <person name="Swart Estienne"/>
        </authorList>
    </citation>
    <scope>NUCLEOTIDE SEQUENCE [LARGE SCALE GENOMIC DNA]</scope>
    <source>
        <strain evidence="2 3">130c</strain>
    </source>
</reference>
<evidence type="ECO:0000313" key="3">
    <source>
        <dbReference type="Proteomes" id="UP000039865"/>
    </source>
</evidence>
<accession>A0A078A3P8</accession>
<gene>
    <name evidence="2" type="primary">Contig11583.g12399</name>
    <name evidence="2" type="ORF">STYLEM_5448</name>
</gene>
<organism evidence="2 3">
    <name type="scientific">Stylonychia lemnae</name>
    <name type="common">Ciliate</name>
    <dbReference type="NCBI Taxonomy" id="5949"/>
    <lineage>
        <taxon>Eukaryota</taxon>
        <taxon>Sar</taxon>
        <taxon>Alveolata</taxon>
        <taxon>Ciliophora</taxon>
        <taxon>Intramacronucleata</taxon>
        <taxon>Spirotrichea</taxon>
        <taxon>Stichotrichia</taxon>
        <taxon>Sporadotrichida</taxon>
        <taxon>Oxytrichidae</taxon>
        <taxon>Stylonychinae</taxon>
        <taxon>Stylonychia</taxon>
    </lineage>
</organism>
<protein>
    <submittedName>
        <fullName evidence="2">Uncharacterized protein</fullName>
    </submittedName>
</protein>
<dbReference type="Proteomes" id="UP000039865">
    <property type="component" value="Unassembled WGS sequence"/>
</dbReference>
<sequence length="354" mass="41756">MRLHELVNSAEEVNVKPQHEQKLRQANKQQLLAFLKKTGIDGKEQQTNATYKVTKDREDIEEMTDKLSRKINEKQIKVNKLEEMRKNIERDIQGLDTAIQANKEKIKKREEQLGQADLSCKKQRDELKKIQKRITPKLCKQLFSYLEKNTHDKVCRMMEALVGMLRNTENCNSKDVELYLSKQEGLVYKMEKTQPEYVRDSVIEKHFNTIKGIQKSFIDSTDPEFSFCSNYAAFIAWASQYIVLCKDTQFQTKCKNGLSALRRDQESKKFRRDNNQTILDNFNKDGYISFLEREIVDERSKIEQNKQLYADLTNTAVEEQQLYVGYEKLFFQNLEQFVIKKKLAGNMQKQMEKK</sequence>
<dbReference type="AlphaFoldDB" id="A0A078A3P8"/>
<proteinExistence type="predicted"/>
<evidence type="ECO:0000256" key="1">
    <source>
        <dbReference type="SAM" id="Coils"/>
    </source>
</evidence>
<dbReference type="InParanoid" id="A0A078A3P8"/>